<dbReference type="Proteomes" id="UP000193944">
    <property type="component" value="Unassembled WGS sequence"/>
</dbReference>
<evidence type="ECO:0000313" key="3">
    <source>
        <dbReference type="Proteomes" id="UP000193944"/>
    </source>
</evidence>
<name>A0A1Y1X8A4_9FUNG</name>
<proteinExistence type="predicted"/>
<dbReference type="SUPFAM" id="SSF53850">
    <property type="entry name" value="Periplasmic binding protein-like II"/>
    <property type="match status" value="1"/>
</dbReference>
<evidence type="ECO:0000256" key="1">
    <source>
        <dbReference type="SAM" id="SignalP"/>
    </source>
</evidence>
<feature type="non-terminal residue" evidence="2">
    <location>
        <position position="232"/>
    </location>
</feature>
<dbReference type="AlphaFoldDB" id="A0A1Y1X8A4"/>
<dbReference type="EMBL" id="MCFG01000106">
    <property type="protein sequence ID" value="ORX81965.1"/>
    <property type="molecule type" value="Genomic_DNA"/>
</dbReference>
<gene>
    <name evidence="2" type="ORF">BCR32DRAFT_267938</name>
</gene>
<keyword evidence="1" id="KW-0732">Signal</keyword>
<organism evidence="2 3">
    <name type="scientific">Anaeromyces robustus</name>
    <dbReference type="NCBI Taxonomy" id="1754192"/>
    <lineage>
        <taxon>Eukaryota</taxon>
        <taxon>Fungi</taxon>
        <taxon>Fungi incertae sedis</taxon>
        <taxon>Chytridiomycota</taxon>
        <taxon>Chytridiomycota incertae sedis</taxon>
        <taxon>Neocallimastigomycetes</taxon>
        <taxon>Neocallimastigales</taxon>
        <taxon>Neocallimastigaceae</taxon>
        <taxon>Anaeromyces</taxon>
    </lineage>
</organism>
<protein>
    <recommendedName>
        <fullName evidence="4">Periplasmic binding protein-like II</fullName>
    </recommendedName>
</protein>
<dbReference type="OrthoDB" id="2150257at2759"/>
<reference evidence="2 3" key="2">
    <citation type="submission" date="2016-08" db="EMBL/GenBank/DDBJ databases">
        <title>Pervasive Adenine N6-methylation of Active Genes in Fungi.</title>
        <authorList>
            <consortium name="DOE Joint Genome Institute"/>
            <person name="Mondo S.J."/>
            <person name="Dannebaum R.O."/>
            <person name="Kuo R.C."/>
            <person name="Labutti K."/>
            <person name="Haridas S."/>
            <person name="Kuo A."/>
            <person name="Salamov A."/>
            <person name="Ahrendt S.R."/>
            <person name="Lipzen A."/>
            <person name="Sullivan W."/>
            <person name="Andreopoulos W.B."/>
            <person name="Clum A."/>
            <person name="Lindquist E."/>
            <person name="Daum C."/>
            <person name="Ramamoorthy G.K."/>
            <person name="Gryganskyi A."/>
            <person name="Culley D."/>
            <person name="Magnuson J.K."/>
            <person name="James T.Y."/>
            <person name="O'Malley M.A."/>
            <person name="Stajich J.E."/>
            <person name="Spatafora J.W."/>
            <person name="Visel A."/>
            <person name="Grigoriev I.V."/>
        </authorList>
    </citation>
    <scope>NUCLEOTIDE SEQUENCE [LARGE SCALE GENOMIC DNA]</scope>
    <source>
        <strain evidence="2 3">S4</strain>
    </source>
</reference>
<reference evidence="2 3" key="1">
    <citation type="submission" date="2016-08" db="EMBL/GenBank/DDBJ databases">
        <title>A Parts List for Fungal Cellulosomes Revealed by Comparative Genomics.</title>
        <authorList>
            <consortium name="DOE Joint Genome Institute"/>
            <person name="Haitjema C.H."/>
            <person name="Gilmore S.P."/>
            <person name="Henske J.K."/>
            <person name="Solomon K.V."/>
            <person name="De Groot R."/>
            <person name="Kuo A."/>
            <person name="Mondo S.J."/>
            <person name="Salamov A.A."/>
            <person name="Labutti K."/>
            <person name="Zhao Z."/>
            <person name="Chiniquy J."/>
            <person name="Barry K."/>
            <person name="Brewer H.M."/>
            <person name="Purvine S.O."/>
            <person name="Wright A.T."/>
            <person name="Boxma B."/>
            <person name="Van Alen T."/>
            <person name="Hackstein J.H."/>
            <person name="Baker S.E."/>
            <person name="Grigoriev I.V."/>
            <person name="O'Malley M.A."/>
        </authorList>
    </citation>
    <scope>NUCLEOTIDE SEQUENCE [LARGE SCALE GENOMIC DNA]</scope>
    <source>
        <strain evidence="2 3">S4</strain>
    </source>
</reference>
<evidence type="ECO:0008006" key="4">
    <source>
        <dbReference type="Google" id="ProtNLM"/>
    </source>
</evidence>
<keyword evidence="3" id="KW-1185">Reference proteome</keyword>
<sequence length="232" mass="27411">MIFINFILLIFLLFNKVKCENEVTVEVTAMAFIGIEEMYGELLDEFNKYSKENGLNIKAHLTLFTNDNSTVLLNGYESMIETLLKKKSKKFDIYFYDVIYTDRIGSYFIDLNEWMVKDYLDLFDEDVLHQISYKKDRLVGVPFSLDCEVLYSNMELLNKYNKRIPKTWDELIDTSKYIREEEKKINHTDFILYNGLFPDNEIGSCSIYEFIHSFRKSKDSPFPGIESQEAID</sequence>
<dbReference type="Gene3D" id="3.40.190.10">
    <property type="entry name" value="Periplasmic binding protein-like II"/>
    <property type="match status" value="1"/>
</dbReference>
<accession>A0A1Y1X8A4</accession>
<feature type="signal peptide" evidence="1">
    <location>
        <begin position="1"/>
        <end position="19"/>
    </location>
</feature>
<feature type="chain" id="PRO_5012237411" description="Periplasmic binding protein-like II" evidence="1">
    <location>
        <begin position="20"/>
        <end position="232"/>
    </location>
</feature>
<evidence type="ECO:0000313" key="2">
    <source>
        <dbReference type="EMBL" id="ORX81965.1"/>
    </source>
</evidence>
<comment type="caution">
    <text evidence="2">The sequence shown here is derived from an EMBL/GenBank/DDBJ whole genome shotgun (WGS) entry which is preliminary data.</text>
</comment>